<proteinExistence type="predicted"/>
<evidence type="ECO:0000313" key="1">
    <source>
        <dbReference type="RefSeq" id="XP_016441141.1"/>
    </source>
</evidence>
<dbReference type="InterPro" id="IPR021109">
    <property type="entry name" value="Peptidase_aspartic_dom_sf"/>
</dbReference>
<accession>A0A1S3XMH1</accession>
<gene>
    <name evidence="1" type="primary">LOC107766803</name>
</gene>
<dbReference type="PANTHER" id="PTHR33067">
    <property type="entry name" value="RNA-DIRECTED DNA POLYMERASE-RELATED"/>
    <property type="match status" value="1"/>
</dbReference>
<dbReference type="CDD" id="cd00303">
    <property type="entry name" value="retropepsin_like"/>
    <property type="match status" value="1"/>
</dbReference>
<dbReference type="PaxDb" id="4097-A0A1S3XMH1"/>
<dbReference type="Gene3D" id="2.40.70.10">
    <property type="entry name" value="Acid Proteases"/>
    <property type="match status" value="1"/>
</dbReference>
<protein>
    <submittedName>
        <fullName evidence="1">Uncharacterized protein</fullName>
    </submittedName>
</protein>
<dbReference type="AlphaFoldDB" id="A0A1S3XMH1"/>
<dbReference type="OrthoDB" id="778454at2759"/>
<dbReference type="KEGG" id="nta:107766803"/>
<organism evidence="1">
    <name type="scientific">Nicotiana tabacum</name>
    <name type="common">Common tobacco</name>
    <dbReference type="NCBI Taxonomy" id="4097"/>
    <lineage>
        <taxon>Eukaryota</taxon>
        <taxon>Viridiplantae</taxon>
        <taxon>Streptophyta</taxon>
        <taxon>Embryophyta</taxon>
        <taxon>Tracheophyta</taxon>
        <taxon>Spermatophyta</taxon>
        <taxon>Magnoliopsida</taxon>
        <taxon>eudicotyledons</taxon>
        <taxon>Gunneridae</taxon>
        <taxon>Pentapetalae</taxon>
        <taxon>asterids</taxon>
        <taxon>lamiids</taxon>
        <taxon>Solanales</taxon>
        <taxon>Solanaceae</taxon>
        <taxon>Nicotianoideae</taxon>
        <taxon>Nicotianeae</taxon>
        <taxon>Nicotiana</taxon>
    </lineage>
</organism>
<dbReference type="RefSeq" id="XP_016441141.1">
    <property type="nucleotide sequence ID" value="XM_016585655.1"/>
</dbReference>
<sequence length="224" mass="24581">MGDHVVDPAAPLAPMEPLVPETALYDWAQPTTENLNTTILVPQIQAEMPIELDESTKLTEVIVQPAQEEHNTQVEAEKEAKTKQESVVEVVVDKENTHWEEDTPYTIPIEASQTCNAVVTRPIAEKLSDPGSFTILCTIGNFAFTKALCDLGASINLMPPAIYKRLGIGRARPTSILLQLANKTVKRHSEADDETLTIEDPLAACLVNLDEVNGEELAEWVLSL</sequence>
<name>A0A1S3XMH1_TOBAC</name>
<reference evidence="1" key="1">
    <citation type="submission" date="2025-08" db="UniProtKB">
        <authorList>
            <consortium name="RefSeq"/>
        </authorList>
    </citation>
    <scope>IDENTIFICATION</scope>
</reference>
<dbReference type="PANTHER" id="PTHR33067:SF9">
    <property type="entry name" value="RNA-DIRECTED DNA POLYMERASE"/>
    <property type="match status" value="1"/>
</dbReference>